<evidence type="ECO:0000313" key="1">
    <source>
        <dbReference type="EMBL" id="GBM75354.1"/>
    </source>
</evidence>
<dbReference type="GO" id="GO:0003676">
    <property type="term" value="F:nucleic acid binding"/>
    <property type="evidence" value="ECO:0007669"/>
    <property type="project" value="InterPro"/>
</dbReference>
<protein>
    <recommendedName>
        <fullName evidence="3">Tc1-like transposase DDE domain-containing protein</fullName>
    </recommendedName>
</protein>
<name>A0A4Y2ICH2_ARAVE</name>
<dbReference type="EMBL" id="BGPR01002552">
    <property type="protein sequence ID" value="GBM75354.1"/>
    <property type="molecule type" value="Genomic_DNA"/>
</dbReference>
<keyword evidence="2" id="KW-1185">Reference proteome</keyword>
<accession>A0A4Y2ICH2</accession>
<dbReference type="Gene3D" id="3.30.420.10">
    <property type="entry name" value="Ribonuclease H-like superfamily/Ribonuclease H"/>
    <property type="match status" value="1"/>
</dbReference>
<sequence>MIDKFEEWGSFDVKCGRGRKAIASTSVEDVATALQKASSSALGTCNARGISRTLDMPVSTARKILQNILQCYPFKITHVQELVPADLPKREAFALQFLARMEVDNAWPWNILWTDEAHFHLQDSVNTQNCRTWAIDNPFQMQPLPLHSPKVSVWCGFTAAFIVDPFIFELIGPSGPVTCAINGTRYEFLLRYQLIPALQQRVCVDSTIFMQDGAPRHIATPVKQLLNLHFGNDIIICRHFPTAWPPRSPDLNPCDFRLWGYLKDFAYGGPIAKLVVFGNSITPHIHNITTENLEHAILRFQLIGENGGQHIEHFLRKSKTASFS</sequence>
<comment type="caution">
    <text evidence="1">The sequence shown here is derived from an EMBL/GenBank/DDBJ whole genome shotgun (WGS) entry which is preliminary data.</text>
</comment>
<evidence type="ECO:0008006" key="3">
    <source>
        <dbReference type="Google" id="ProtNLM"/>
    </source>
</evidence>
<gene>
    <name evidence="1" type="ORF">AVEN_167470_1</name>
</gene>
<organism evidence="1 2">
    <name type="scientific">Araneus ventricosus</name>
    <name type="common">Orbweaver spider</name>
    <name type="synonym">Epeira ventricosa</name>
    <dbReference type="NCBI Taxonomy" id="182803"/>
    <lineage>
        <taxon>Eukaryota</taxon>
        <taxon>Metazoa</taxon>
        <taxon>Ecdysozoa</taxon>
        <taxon>Arthropoda</taxon>
        <taxon>Chelicerata</taxon>
        <taxon>Arachnida</taxon>
        <taxon>Araneae</taxon>
        <taxon>Araneomorphae</taxon>
        <taxon>Entelegynae</taxon>
        <taxon>Araneoidea</taxon>
        <taxon>Araneidae</taxon>
        <taxon>Araneus</taxon>
    </lineage>
</organism>
<dbReference type="Proteomes" id="UP000499080">
    <property type="component" value="Unassembled WGS sequence"/>
</dbReference>
<dbReference type="PANTHER" id="PTHR47326">
    <property type="entry name" value="TRANSPOSABLE ELEMENT TC3 TRANSPOSASE-LIKE PROTEIN"/>
    <property type="match status" value="1"/>
</dbReference>
<dbReference type="PANTHER" id="PTHR47326:SF1">
    <property type="entry name" value="HTH PSQ-TYPE DOMAIN-CONTAINING PROTEIN"/>
    <property type="match status" value="1"/>
</dbReference>
<dbReference type="OrthoDB" id="7553511at2759"/>
<proteinExistence type="predicted"/>
<reference evidence="1 2" key="1">
    <citation type="journal article" date="2019" name="Sci. Rep.">
        <title>Orb-weaving spider Araneus ventricosus genome elucidates the spidroin gene catalogue.</title>
        <authorList>
            <person name="Kono N."/>
            <person name="Nakamura H."/>
            <person name="Ohtoshi R."/>
            <person name="Moran D.A.P."/>
            <person name="Shinohara A."/>
            <person name="Yoshida Y."/>
            <person name="Fujiwara M."/>
            <person name="Mori M."/>
            <person name="Tomita M."/>
            <person name="Arakawa K."/>
        </authorList>
    </citation>
    <scope>NUCLEOTIDE SEQUENCE [LARGE SCALE GENOMIC DNA]</scope>
</reference>
<dbReference type="AlphaFoldDB" id="A0A4Y2ICH2"/>
<dbReference type="InterPro" id="IPR036397">
    <property type="entry name" value="RNaseH_sf"/>
</dbReference>
<evidence type="ECO:0000313" key="2">
    <source>
        <dbReference type="Proteomes" id="UP000499080"/>
    </source>
</evidence>